<feature type="domain" description="RRM" evidence="8">
    <location>
        <begin position="257"/>
        <end position="337"/>
    </location>
</feature>
<dbReference type="InterPro" id="IPR000504">
    <property type="entry name" value="RRM_dom"/>
</dbReference>
<dbReference type="CDD" id="cd12650">
    <property type="entry name" value="RRM1_Hu"/>
    <property type="match status" value="1"/>
</dbReference>
<dbReference type="InterPro" id="IPR035979">
    <property type="entry name" value="RBD_domain_sf"/>
</dbReference>
<dbReference type="CDD" id="cd12377">
    <property type="entry name" value="RRM3_Hu"/>
    <property type="match status" value="1"/>
</dbReference>
<dbReference type="InterPro" id="IPR002343">
    <property type="entry name" value="Hud_Sxl_RNA"/>
</dbReference>
<evidence type="ECO:0000256" key="2">
    <source>
        <dbReference type="ARBA" id="ARBA00006266"/>
    </source>
</evidence>
<dbReference type="InterPro" id="IPR006548">
    <property type="entry name" value="ELAD_HU_SF"/>
</dbReference>
<reference evidence="9" key="1">
    <citation type="submission" date="2019-11" db="UniProtKB">
        <authorList>
            <consortium name="WormBaseParasite"/>
        </authorList>
    </citation>
    <scope>IDENTIFICATION</scope>
</reference>
<keyword evidence="5" id="KW-0539">Nucleus</keyword>
<dbReference type="PRINTS" id="PR00961">
    <property type="entry name" value="HUDSXLRNA"/>
</dbReference>
<dbReference type="GO" id="GO:0005634">
    <property type="term" value="C:nucleus"/>
    <property type="evidence" value="ECO:0007669"/>
    <property type="project" value="UniProtKB-SubCell"/>
</dbReference>
<dbReference type="GO" id="GO:0005737">
    <property type="term" value="C:cytoplasm"/>
    <property type="evidence" value="ECO:0007669"/>
    <property type="project" value="UniProtKB-ARBA"/>
</dbReference>
<evidence type="ECO:0000256" key="5">
    <source>
        <dbReference type="ARBA" id="ARBA00023242"/>
    </source>
</evidence>
<dbReference type="FunFam" id="3.30.70.330:FF:000383">
    <property type="entry name" value="Sex lethal, isoform D"/>
    <property type="match status" value="1"/>
</dbReference>
<dbReference type="InterPro" id="IPR034775">
    <property type="entry name" value="Elav_RRM1"/>
</dbReference>
<dbReference type="SMART" id="SM00360">
    <property type="entry name" value="RRM"/>
    <property type="match status" value="3"/>
</dbReference>
<proteinExistence type="inferred from homology"/>
<evidence type="ECO:0000256" key="4">
    <source>
        <dbReference type="ARBA" id="ARBA00022884"/>
    </source>
</evidence>
<dbReference type="Gene3D" id="3.30.70.330">
    <property type="match status" value="3"/>
</dbReference>
<dbReference type="GO" id="GO:0009967">
    <property type="term" value="P:positive regulation of signal transduction"/>
    <property type="evidence" value="ECO:0007669"/>
    <property type="project" value="UniProtKB-ARBA"/>
</dbReference>
<evidence type="ECO:0000256" key="3">
    <source>
        <dbReference type="ARBA" id="ARBA00022737"/>
    </source>
</evidence>
<evidence type="ECO:0000259" key="8">
    <source>
        <dbReference type="PROSITE" id="PS50102"/>
    </source>
</evidence>
<dbReference type="AlphaFoldDB" id="A0A5K3F4K9"/>
<dbReference type="CDD" id="cd12652">
    <property type="entry name" value="RRM2_Hu"/>
    <property type="match status" value="1"/>
</dbReference>
<evidence type="ECO:0000313" key="9">
    <source>
        <dbReference type="WBParaSite" id="MCU_004893-RA"/>
    </source>
</evidence>
<comment type="similarity">
    <text evidence="2">Belongs to the RRM elav family.</text>
</comment>
<dbReference type="InterPro" id="IPR012677">
    <property type="entry name" value="Nucleotide-bd_a/b_plait_sf"/>
</dbReference>
<evidence type="ECO:0000256" key="7">
    <source>
        <dbReference type="SAM" id="MobiDB-lite"/>
    </source>
</evidence>
<dbReference type="PANTHER" id="PTHR10352">
    <property type="entry name" value="EUKARYOTIC TRANSLATION INITIATION FACTOR 3 SUBUNIT G"/>
    <property type="match status" value="1"/>
</dbReference>
<organism evidence="9">
    <name type="scientific">Mesocestoides corti</name>
    <name type="common">Flatworm</name>
    <dbReference type="NCBI Taxonomy" id="53468"/>
    <lineage>
        <taxon>Eukaryota</taxon>
        <taxon>Metazoa</taxon>
        <taxon>Spiralia</taxon>
        <taxon>Lophotrochozoa</taxon>
        <taxon>Platyhelminthes</taxon>
        <taxon>Cestoda</taxon>
        <taxon>Eucestoda</taxon>
        <taxon>Cyclophyllidea</taxon>
        <taxon>Mesocestoididae</taxon>
        <taxon>Mesocestoides</taxon>
    </lineage>
</organism>
<dbReference type="WBParaSite" id="MCU_004893-RA">
    <property type="protein sequence ID" value="MCU_004893-RA"/>
    <property type="gene ID" value="MCU_004893"/>
</dbReference>
<dbReference type="Pfam" id="PF00076">
    <property type="entry name" value="RRM_1"/>
    <property type="match status" value="3"/>
</dbReference>
<dbReference type="GO" id="GO:0003729">
    <property type="term" value="F:mRNA binding"/>
    <property type="evidence" value="ECO:0007669"/>
    <property type="project" value="UniProtKB-ARBA"/>
</dbReference>
<feature type="compositionally biased region" description="Low complexity" evidence="7">
    <location>
        <begin position="87"/>
        <end position="99"/>
    </location>
</feature>
<dbReference type="FunFam" id="3.30.70.330:FF:000205">
    <property type="entry name" value="Sex lethal, isoform B"/>
    <property type="match status" value="1"/>
</dbReference>
<feature type="region of interest" description="Disordered" evidence="7">
    <location>
        <begin position="1"/>
        <end position="140"/>
    </location>
</feature>
<keyword evidence="3" id="KW-0677">Repeat</keyword>
<feature type="domain" description="RRM" evidence="8">
    <location>
        <begin position="171"/>
        <end position="249"/>
    </location>
</feature>
<comment type="subcellular location">
    <subcellularLocation>
        <location evidence="1">Nucleus</location>
    </subcellularLocation>
</comment>
<dbReference type="GO" id="GO:0050686">
    <property type="term" value="P:negative regulation of mRNA processing"/>
    <property type="evidence" value="ECO:0007669"/>
    <property type="project" value="UniProtKB-ARBA"/>
</dbReference>
<accession>A0A5K3F4K9</accession>
<keyword evidence="4 6" id="KW-0694">RNA-binding</keyword>
<dbReference type="SUPFAM" id="SSF54928">
    <property type="entry name" value="RNA-binding domain, RBD"/>
    <property type="match status" value="2"/>
</dbReference>
<sequence length="685" mass="72006">MSTCQNMKRTTTSSKVSPLSPVEKPSLPSAVPAPPDSTQLSKKVRSRRATTTAEVKAPFPDSDTEPSDESTSTASSTVERMPQEMQSSVSSEYRVSSTSAELPLTSACDASTPTNDDIGKMNKVTKDENEPTPDFGKEQEKKVEAGVLDDSAPPEAPTSNVCSTPAEDVGTNLIVNYLPQNMTQEEIKSLFASIGEVESCKLIRDKSTCQNLGYGFVNYVNAKDAEKAINTLNGLRLQNKTIKVSLARPSSESIKGANLYISGLPKSYTQQEMENLFACCGKIITSRILYDSNTGLSRGVGFIRFDQRSEAEHAIRRLNGAIPPGFTEPITVKLANSPSGGGGGGGVSVNNASLIPILPQQVHPHHHQELLLAAAAAAAAAAVAAGSDINLPAPHGIPSLTAVKALPHSAQPLDMAFMHQMAPLPPNLALTAHPVLQHPHNPLHFAPLHGCPELISRSVPVSCNRQILTSMTAIHVPAPEAVLSAGHLIGPPLPPAPLPGSQGPHLAPASAVAASGVFAPIDTRFRYPLNAATIPQDLTTALSSLSCVTPTSQPTPLIAAPPPPPPHSLLPMSPIRPSSGSGGGSAWCLFVCNLAPETEEATLWRLFGPFGAVRSVSLVREHGPGSKCRGFGFVNMTNYEEALLAIQHLNGYALGNRILQVAFKTLAVNVKTSTSTTASSGQSSA</sequence>
<dbReference type="NCBIfam" id="TIGR01661">
    <property type="entry name" value="ELAV_HUD_SF"/>
    <property type="match status" value="1"/>
</dbReference>
<dbReference type="GO" id="GO:1990904">
    <property type="term" value="C:ribonucleoprotein complex"/>
    <property type="evidence" value="ECO:0007669"/>
    <property type="project" value="InterPro"/>
</dbReference>
<feature type="compositionally biased region" description="Polar residues" evidence="7">
    <location>
        <begin position="1"/>
        <end position="17"/>
    </location>
</feature>
<dbReference type="GO" id="GO:0010629">
    <property type="term" value="P:negative regulation of gene expression"/>
    <property type="evidence" value="ECO:0007669"/>
    <property type="project" value="UniProtKB-ARBA"/>
</dbReference>
<evidence type="ECO:0000256" key="6">
    <source>
        <dbReference type="PROSITE-ProRule" id="PRU00176"/>
    </source>
</evidence>
<name>A0A5K3F4K9_MESCO</name>
<evidence type="ECO:0000256" key="1">
    <source>
        <dbReference type="ARBA" id="ARBA00004123"/>
    </source>
</evidence>
<protein>
    <submittedName>
        <fullName evidence="9">ELAV-like protein</fullName>
    </submittedName>
</protein>
<dbReference type="PROSITE" id="PS50102">
    <property type="entry name" value="RRM"/>
    <property type="match status" value="3"/>
</dbReference>
<feature type="compositionally biased region" description="Basic and acidic residues" evidence="7">
    <location>
        <begin position="117"/>
        <end position="140"/>
    </location>
</feature>
<feature type="domain" description="RRM" evidence="8">
    <location>
        <begin position="587"/>
        <end position="666"/>
    </location>
</feature>